<keyword evidence="1 3" id="KW-0853">WD repeat</keyword>
<dbReference type="InterPro" id="IPR019775">
    <property type="entry name" value="WD40_repeat_CS"/>
</dbReference>
<reference evidence="7" key="1">
    <citation type="submission" date="2020-11" db="EMBL/GenBank/DDBJ databases">
        <authorList>
            <consortium name="DOE Joint Genome Institute"/>
            <person name="Ahrendt S."/>
            <person name="Riley R."/>
            <person name="Andreopoulos W."/>
            <person name="Labutti K."/>
            <person name="Pangilinan J."/>
            <person name="Ruiz-Duenas F.J."/>
            <person name="Barrasa J.M."/>
            <person name="Sanchez-Garcia M."/>
            <person name="Camarero S."/>
            <person name="Miyauchi S."/>
            <person name="Serrano A."/>
            <person name="Linde D."/>
            <person name="Babiker R."/>
            <person name="Drula E."/>
            <person name="Ayuso-Fernandez I."/>
            <person name="Pacheco R."/>
            <person name="Padilla G."/>
            <person name="Ferreira P."/>
            <person name="Barriuso J."/>
            <person name="Kellner H."/>
            <person name="Castanera R."/>
            <person name="Alfaro M."/>
            <person name="Ramirez L."/>
            <person name="Pisabarro A.G."/>
            <person name="Kuo A."/>
            <person name="Tritt A."/>
            <person name="Lipzen A."/>
            <person name="He G."/>
            <person name="Yan M."/>
            <person name="Ng V."/>
            <person name="Cullen D."/>
            <person name="Martin F."/>
            <person name="Rosso M.-N."/>
            <person name="Henrissat B."/>
            <person name="Hibbett D."/>
            <person name="Martinez A.T."/>
            <person name="Grigoriev I.V."/>
        </authorList>
    </citation>
    <scope>NUCLEOTIDE SEQUENCE</scope>
    <source>
        <strain evidence="7">CBS 506.95</strain>
    </source>
</reference>
<dbReference type="Gene3D" id="2.60.120.200">
    <property type="match status" value="1"/>
</dbReference>
<dbReference type="Pfam" id="PF02138">
    <property type="entry name" value="Beach"/>
    <property type="match status" value="1"/>
</dbReference>
<dbReference type="InterPro" id="IPR036322">
    <property type="entry name" value="WD40_repeat_dom_sf"/>
</dbReference>
<dbReference type="SUPFAM" id="SSF50978">
    <property type="entry name" value="WD40 repeat-like"/>
    <property type="match status" value="1"/>
</dbReference>
<dbReference type="InterPro" id="IPR050865">
    <property type="entry name" value="BEACH_Domain"/>
</dbReference>
<evidence type="ECO:0008006" key="9">
    <source>
        <dbReference type="Google" id="ProtNLM"/>
    </source>
</evidence>
<dbReference type="CDD" id="cd06071">
    <property type="entry name" value="Beach"/>
    <property type="match status" value="1"/>
</dbReference>
<dbReference type="SMART" id="SM00320">
    <property type="entry name" value="WD40"/>
    <property type="match status" value="3"/>
</dbReference>
<dbReference type="PROSITE" id="PS50197">
    <property type="entry name" value="BEACH"/>
    <property type="match status" value="1"/>
</dbReference>
<protein>
    <recommendedName>
        <fullName evidence="9">Beach-domain-containing protein</fullName>
    </recommendedName>
</protein>
<dbReference type="InterPro" id="IPR001680">
    <property type="entry name" value="WD40_rpt"/>
</dbReference>
<feature type="repeat" description="WD" evidence="3">
    <location>
        <begin position="2157"/>
        <end position="2198"/>
    </location>
</feature>
<feature type="compositionally biased region" description="Polar residues" evidence="4">
    <location>
        <begin position="18"/>
        <end position="36"/>
    </location>
</feature>
<dbReference type="InterPro" id="IPR000409">
    <property type="entry name" value="BEACH_dom"/>
</dbReference>
<name>A0A9P6ELZ8_9AGAR</name>
<dbReference type="InterPro" id="IPR015943">
    <property type="entry name" value="WD40/YVTN_repeat-like_dom_sf"/>
</dbReference>
<comment type="caution">
    <text evidence="7">The sequence shown here is derived from an EMBL/GenBank/DDBJ whole genome shotgun (WGS) entry which is preliminary data.</text>
</comment>
<dbReference type="Gene3D" id="2.130.10.10">
    <property type="entry name" value="YVTN repeat-like/Quinoprotein amine dehydrogenase"/>
    <property type="match status" value="1"/>
</dbReference>
<evidence type="ECO:0000256" key="3">
    <source>
        <dbReference type="PROSITE-ProRule" id="PRU00221"/>
    </source>
</evidence>
<dbReference type="PROSITE" id="PS51783">
    <property type="entry name" value="PH_BEACH"/>
    <property type="match status" value="1"/>
</dbReference>
<dbReference type="SMART" id="SM01026">
    <property type="entry name" value="Beach"/>
    <property type="match status" value="1"/>
</dbReference>
<feature type="compositionally biased region" description="Basic and acidic residues" evidence="4">
    <location>
        <begin position="960"/>
        <end position="971"/>
    </location>
</feature>
<evidence type="ECO:0000313" key="8">
    <source>
        <dbReference type="Proteomes" id="UP000807306"/>
    </source>
</evidence>
<dbReference type="PROSITE" id="PS50082">
    <property type="entry name" value="WD_REPEATS_2"/>
    <property type="match status" value="1"/>
</dbReference>
<keyword evidence="8" id="KW-1185">Reference proteome</keyword>
<dbReference type="Gene3D" id="1.10.1540.10">
    <property type="entry name" value="BEACH domain"/>
    <property type="match status" value="1"/>
</dbReference>
<dbReference type="PROSITE" id="PS50294">
    <property type="entry name" value="WD_REPEATS_REGION"/>
    <property type="match status" value="1"/>
</dbReference>
<dbReference type="SUPFAM" id="SSF49899">
    <property type="entry name" value="Concanavalin A-like lectins/glucanases"/>
    <property type="match status" value="1"/>
</dbReference>
<dbReference type="PROSITE" id="PS00678">
    <property type="entry name" value="WD_REPEATS_1"/>
    <property type="match status" value="1"/>
</dbReference>
<dbReference type="InterPro" id="IPR013320">
    <property type="entry name" value="ConA-like_dom_sf"/>
</dbReference>
<dbReference type="InterPro" id="IPR036372">
    <property type="entry name" value="BEACH_dom_sf"/>
</dbReference>
<feature type="region of interest" description="Disordered" evidence="4">
    <location>
        <begin position="958"/>
        <end position="978"/>
    </location>
</feature>
<dbReference type="PANTHER" id="PTHR13743">
    <property type="entry name" value="BEIGE/BEACH-RELATED"/>
    <property type="match status" value="1"/>
</dbReference>
<evidence type="ECO:0000256" key="1">
    <source>
        <dbReference type="ARBA" id="ARBA00022574"/>
    </source>
</evidence>
<dbReference type="EMBL" id="MU157835">
    <property type="protein sequence ID" value="KAF9531325.1"/>
    <property type="molecule type" value="Genomic_DNA"/>
</dbReference>
<organism evidence="7 8">
    <name type="scientific">Crepidotus variabilis</name>
    <dbReference type="NCBI Taxonomy" id="179855"/>
    <lineage>
        <taxon>Eukaryota</taxon>
        <taxon>Fungi</taxon>
        <taxon>Dikarya</taxon>
        <taxon>Basidiomycota</taxon>
        <taxon>Agaricomycotina</taxon>
        <taxon>Agaricomycetes</taxon>
        <taxon>Agaricomycetidae</taxon>
        <taxon>Agaricales</taxon>
        <taxon>Agaricineae</taxon>
        <taxon>Crepidotaceae</taxon>
        <taxon>Crepidotus</taxon>
    </lineage>
</organism>
<dbReference type="Gene3D" id="2.30.29.30">
    <property type="entry name" value="Pleckstrin-homology domain (PH domain)/Phosphotyrosine-binding domain (PTB)"/>
    <property type="match status" value="1"/>
</dbReference>
<sequence length="2364" mass="261237">MFQSLLSPIVSRFDRSTSNDPNDPTSPTNGNLTSPRGASLLSPRSPLAWGLTSPALSGFGGQGGIGNSPVGGNEIEDMANAEEFARDVLVELMRGAVEDIRVQSAGTGTGISWDDIRGQIKVLSEIHRIMQQDVSTMNASAALSMIAPQEEEARTKAVFREMDGFLCLMSVLAALSAVTTSERDTHEEEPSTTSDSVVLVKPTDPTEECIRWVFLVINEALEGCLSNEVYFRTKVGWEALADALRALSADSLGRPRRLVLSHLLALSLGDFDAFFDEFFVFAEPKGVENVDALVVTMKEKAGRSQGRLRVKHPGAMRILWEFVEKAGDQKTRYALYKALEVLYGVCHRNAGVLSSLSIVGDAFYRFGEVRAVLRTDPDNDEAKKDLEKEKQVLQKLLRKLLEMGATTTDARTIFHAAVLVEDANEKLDPEILDVVRFGMRSRWVEHFSFEGKASIVLHDDRWQAVPREGLSFMMWFNPSSMPSGDASYPLFSAVAVPRTISIHNHQESRVYLQLSLLVDGRLRMRSTGAADADATFATAPNARVKRGRWTHLTIVWYPRKGGHPNLRLYLDGAFVEGVHLAYPRAESLSGSAPVIQYKLGSDTTPSGESGITPISWSLASAYLLGLPVPDDIPRLIHHLGPRYTASFQDPGLVRFLTYEATTSLNMYLANVALAATSARSPGAPTGGSSRAAVPPTPILKALRDGMSSIGVYEDTIIFCLSPAGFDWGVASSDSSTQESVEPFRQSSSRRFSGSWDKNAAPSVRKTILQGDIFVVKTEGLDEALWKIGGVAVGLRLVELAETPHELSRTLAILTDALKNSWQNSEDMERLRGYDILAAILHRKAGLINLTSYETLFEFLGLNFNAPEQSTIVNPSAYRALALDFSLWAKTGAAISTGTPAIPPMTPSSSRILSPKPTLKLAASRTQIQQLHLEHFATLLLTSRYRVFNWKVGLGEAPVKSPKEKDGKDKDASGGGRATRGGVSLVRRLLFVLQIGWYGGGTKTLTDEGDEESMIPYVIDALGVALRAPGGFGKEDIKAVVAYLAANLHEPPSTRDAAEKVLELLVDLLSWGSSGLTSSPTQSQALPQTHYQKFNTCLPLNRILLLLLGERPSSTTATLILRLIALGITQTPNFNRKFELVGGWSMLKVVLPSPRVWDMDVNQAAWDVLLGRVDRAPGTVISGATTPTSAKTERHKLKHKQKSTEVTCPQILPTILSALRAGLMAVAERSYLHADGSQELGGQGWEIERTMERLVEELLNMHASSATFRHVFESQQTTQLFIDAYKAMTDTLSKQAVRAETIGSVNEWSVRIVEKLSHFGLALALDNAVGGSQKREILDIIQSGEAIINPGAATVIDPSLVVDNRTMRQRFASARFSIQVGERAVMKTISRTAEWRTTVKGSEKKRLRKMILDLRELRRQVSRLTEWSNLLSSERGLWPHQEDVLWRLDETEGPHRTRKKLQPEVDHSPSSRVDVLDEMIRDVRPPDTETNSVTQIDVPPWAEAYEITSTEMEDQQHLADDIVDDKLRRVRHELEPGDVIEAVATAARVDGVDSSPGLLILGRTHIYMLDGVVENDEGEVIEAKDAPKRLFFIPGSIVELNGPQRAQRWPHGQIATFSNKKFLFRDVALEIYFKDSRSLLLVFLDIKKRADFETRLSGVINRPQYEQSLTLRTPMLNKMSSRMFSGFRSDELSTATRKWQAREISNFAYLSILNQISGRTPSDATQYPVFPWVLSNYSSHILDLNEPKSYRDLTKPMGALTETRRQAAENRYTNLESVGEEPFHYGTHFSSSMIVCHFLIRLAPFTNMFKTLQGGDWDLPDRLFSDLARAYESAASDVRGDVRELIPEFFTTPEFLENAANHNFGILQQTGERIHDVKLPPWAHDDPLLFIVLNRRALESPIVSEQLPAWIDLIWGCKQRDQESLNAFHPLSYEGSIDLDSIKDDLEREATVGIIHNFGQTPRKLFTAPHPERYNHGLHTLPIGTLHGIEEDPHLLSQSSRCFKDLGVSSPIHNLIPDYTTDRASGKVIPCTEGVVCLPQYPSEFVEWRSRKTSPASSTGSTSSFMKFSNDLRVVVDNTKVVQIIENAFVTCAAFADAGCLVTGGSDYTVRLWRVWRAGQQYANNNAHGGGSSSSSGAGAAASLANGTGMRLTLSNIMRVHTDEVVSVSASRQWSMVVSGSKDGSAAIWDLNRGVYVRSIWHCDEEDMKAKRSGVSQKEREMMAVNLVAVNESTGYIATCSRLKLLLHTINGRPIASLDLTSTSSFSALVPTITSLAFHEREYSHLGILATGGPDGNITLRTWTADGTEEGKKAQWEFLQVRVMKVKLVHGATRPPAVTALRFVGETLYHGEETGKAYTWTLPDT</sequence>
<evidence type="ECO:0000256" key="4">
    <source>
        <dbReference type="SAM" id="MobiDB-lite"/>
    </source>
</evidence>
<dbReference type="Pfam" id="PF23295">
    <property type="entry name" value="Arm_4"/>
    <property type="match status" value="1"/>
</dbReference>
<dbReference type="Proteomes" id="UP000807306">
    <property type="component" value="Unassembled WGS sequence"/>
</dbReference>
<dbReference type="SUPFAM" id="SSF81837">
    <property type="entry name" value="BEACH domain"/>
    <property type="match status" value="1"/>
</dbReference>
<dbReference type="OrthoDB" id="26681at2759"/>
<dbReference type="Pfam" id="PF13385">
    <property type="entry name" value="Laminin_G_3"/>
    <property type="match status" value="1"/>
</dbReference>
<accession>A0A9P6ELZ8</accession>
<evidence type="ECO:0000259" key="5">
    <source>
        <dbReference type="PROSITE" id="PS50197"/>
    </source>
</evidence>
<feature type="domain" description="BEACH-type PH" evidence="6">
    <location>
        <begin position="1534"/>
        <end position="1656"/>
    </location>
</feature>
<dbReference type="InterPro" id="IPR011993">
    <property type="entry name" value="PH-like_dom_sf"/>
</dbReference>
<dbReference type="Pfam" id="PF00400">
    <property type="entry name" value="WD40"/>
    <property type="match status" value="2"/>
</dbReference>
<gene>
    <name evidence="7" type="ORF">CPB83DRAFT_848844</name>
</gene>
<keyword evidence="2" id="KW-0677">Repeat</keyword>
<feature type="region of interest" description="Disordered" evidence="4">
    <location>
        <begin position="12"/>
        <end position="39"/>
    </location>
</feature>
<feature type="domain" description="BEACH" evidence="5">
    <location>
        <begin position="1683"/>
        <end position="1972"/>
    </location>
</feature>
<evidence type="ECO:0000256" key="2">
    <source>
        <dbReference type="ARBA" id="ARBA00022737"/>
    </source>
</evidence>
<evidence type="ECO:0000259" key="6">
    <source>
        <dbReference type="PROSITE" id="PS51783"/>
    </source>
</evidence>
<dbReference type="SUPFAM" id="SSF50729">
    <property type="entry name" value="PH domain-like"/>
    <property type="match status" value="1"/>
</dbReference>
<dbReference type="InterPro" id="IPR056252">
    <property type="entry name" value="Alfy-like_Arm-like"/>
</dbReference>
<evidence type="ECO:0000313" key="7">
    <source>
        <dbReference type="EMBL" id="KAF9531325.1"/>
    </source>
</evidence>
<dbReference type="PANTHER" id="PTHR13743:SF146">
    <property type="entry name" value="WD REPEAT AND FYVE DOMAIN-CONTAINING PROTEIN 3"/>
    <property type="match status" value="1"/>
</dbReference>
<proteinExistence type="predicted"/>
<dbReference type="InterPro" id="IPR023362">
    <property type="entry name" value="PH-BEACH_dom"/>
</dbReference>